<dbReference type="SUPFAM" id="SSF55729">
    <property type="entry name" value="Acyl-CoA N-acyltransferases (Nat)"/>
    <property type="match status" value="1"/>
</dbReference>
<dbReference type="PANTHER" id="PTHR43617">
    <property type="entry name" value="L-AMINO ACID N-ACETYLTRANSFERASE"/>
    <property type="match status" value="1"/>
</dbReference>
<evidence type="ECO:0000259" key="2">
    <source>
        <dbReference type="PROSITE" id="PS51186"/>
    </source>
</evidence>
<accession>A0A830FQ72</accession>
<feature type="domain" description="N-acetyltransferase" evidence="2">
    <location>
        <begin position="30"/>
        <end position="178"/>
    </location>
</feature>
<gene>
    <name evidence="3" type="ORF">GCM10009039_29530</name>
</gene>
<dbReference type="InterPro" id="IPR050276">
    <property type="entry name" value="MshD_Acetyltransferase"/>
</dbReference>
<proteinExistence type="predicted"/>
<dbReference type="InterPro" id="IPR000182">
    <property type="entry name" value="GNAT_dom"/>
</dbReference>
<dbReference type="GO" id="GO:0016747">
    <property type="term" value="F:acyltransferase activity, transferring groups other than amino-acyl groups"/>
    <property type="evidence" value="ECO:0007669"/>
    <property type="project" value="InterPro"/>
</dbReference>
<reference evidence="3" key="1">
    <citation type="journal article" date="2014" name="Int. J. Syst. Evol. Microbiol.">
        <title>Complete genome sequence of Corynebacterium casei LMG S-19264T (=DSM 44701T), isolated from a smear-ripened cheese.</title>
        <authorList>
            <consortium name="US DOE Joint Genome Institute (JGI-PGF)"/>
            <person name="Walter F."/>
            <person name="Albersmeier A."/>
            <person name="Kalinowski J."/>
            <person name="Ruckert C."/>
        </authorList>
    </citation>
    <scope>NUCLEOTIDE SEQUENCE</scope>
    <source>
        <strain evidence="3">JCM 19596</strain>
    </source>
</reference>
<dbReference type="RefSeq" id="WP_188980289.1">
    <property type="nucleotide sequence ID" value="NZ_BMPG01000004.1"/>
</dbReference>
<dbReference type="CDD" id="cd04301">
    <property type="entry name" value="NAT_SF"/>
    <property type="match status" value="1"/>
</dbReference>
<keyword evidence="4" id="KW-1185">Reference proteome</keyword>
<keyword evidence="3" id="KW-0808">Transferase</keyword>
<dbReference type="Gene3D" id="3.40.630.30">
    <property type="match status" value="1"/>
</dbReference>
<dbReference type="Pfam" id="PF00583">
    <property type="entry name" value="Acetyltransf_1"/>
    <property type="match status" value="1"/>
</dbReference>
<protein>
    <submittedName>
        <fullName evidence="3">GNAT family N-acetyltransferase</fullName>
    </submittedName>
</protein>
<dbReference type="PROSITE" id="PS51186">
    <property type="entry name" value="GNAT"/>
    <property type="match status" value="1"/>
</dbReference>
<dbReference type="InterPro" id="IPR016181">
    <property type="entry name" value="Acyl_CoA_acyltransferase"/>
</dbReference>
<evidence type="ECO:0000313" key="4">
    <source>
        <dbReference type="Proteomes" id="UP000607197"/>
    </source>
</evidence>
<dbReference type="EMBL" id="BMPG01000004">
    <property type="protein sequence ID" value="GGL69643.1"/>
    <property type="molecule type" value="Genomic_DNA"/>
</dbReference>
<feature type="region of interest" description="Disordered" evidence="1">
    <location>
        <begin position="1"/>
        <end position="24"/>
    </location>
</feature>
<dbReference type="AlphaFoldDB" id="A0A830FQ72"/>
<evidence type="ECO:0000313" key="3">
    <source>
        <dbReference type="EMBL" id="GGL69643.1"/>
    </source>
</evidence>
<reference evidence="3" key="2">
    <citation type="submission" date="2020-09" db="EMBL/GenBank/DDBJ databases">
        <authorList>
            <person name="Sun Q."/>
            <person name="Ohkuma M."/>
        </authorList>
    </citation>
    <scope>NUCLEOTIDE SEQUENCE</scope>
    <source>
        <strain evidence="3">JCM 19596</strain>
    </source>
</reference>
<comment type="caution">
    <text evidence="3">The sequence shown here is derived from an EMBL/GenBank/DDBJ whole genome shotgun (WGS) entry which is preliminary data.</text>
</comment>
<dbReference type="OrthoDB" id="51421at2157"/>
<sequence>MIGNRRYPDAVAGPFPEPPVEFDDGDGRPIEIRAAAEGDDVFEALVAMYDDFDPADRAQGLPPLREDRVRGWLETLLDGEALNVVAWHDEQAAGHATLVPDGSGASELAIFVHQDYQGAGVGSNLIAGLLGYGAANGVEKVWLTVERWNRPAVALYEKVGFETAEAESFELEMTLRLAESDDENEE</sequence>
<evidence type="ECO:0000256" key="1">
    <source>
        <dbReference type="SAM" id="MobiDB-lite"/>
    </source>
</evidence>
<organism evidence="3 4">
    <name type="scientific">Halocalculus aciditolerans</name>
    <dbReference type="NCBI Taxonomy" id="1383812"/>
    <lineage>
        <taxon>Archaea</taxon>
        <taxon>Methanobacteriati</taxon>
        <taxon>Methanobacteriota</taxon>
        <taxon>Stenosarchaea group</taxon>
        <taxon>Halobacteria</taxon>
        <taxon>Halobacteriales</taxon>
        <taxon>Halobacteriaceae</taxon>
        <taxon>Halocalculus</taxon>
    </lineage>
</organism>
<name>A0A830FQ72_9EURY</name>
<dbReference type="Proteomes" id="UP000607197">
    <property type="component" value="Unassembled WGS sequence"/>
</dbReference>